<protein>
    <recommendedName>
        <fullName evidence="5 7">Adenylate kinase</fullName>
        <shortName evidence="5">AK</shortName>
        <ecNumber evidence="5 7">2.7.4.3</ecNumber>
    </recommendedName>
    <alternativeName>
        <fullName evidence="5">ATP-AMP transphosphorylase</fullName>
    </alternativeName>
    <alternativeName>
        <fullName evidence="5">ATP:AMP phosphotransferase</fullName>
    </alternativeName>
    <alternativeName>
        <fullName evidence="5">Adenylate monophosphate kinase</fullName>
    </alternativeName>
</protein>
<dbReference type="HAMAP" id="MF_00235">
    <property type="entry name" value="Adenylate_kinase_Adk"/>
    <property type="match status" value="1"/>
</dbReference>
<evidence type="ECO:0000313" key="9">
    <source>
        <dbReference type="Proteomes" id="UP000708576"/>
    </source>
</evidence>
<feature type="binding site" evidence="5">
    <location>
        <position position="173"/>
    </location>
    <ligand>
        <name>ATP</name>
        <dbReference type="ChEBI" id="CHEBI:30616"/>
    </ligand>
</feature>
<reference evidence="8 9" key="1">
    <citation type="journal article" date="2015" name="Int. J. Syst. Evol. Microbiol.">
        <title>Carboxylicivirga linearis sp. nov., isolated from a sea cucumber culture pond.</title>
        <authorList>
            <person name="Wang F.Q."/>
            <person name="Zhou Y.X."/>
            <person name="Lin X.Z."/>
            <person name="Chen G.J."/>
            <person name="Du Z.J."/>
        </authorList>
    </citation>
    <scope>NUCLEOTIDE SEQUENCE [LARGE SCALE GENOMIC DNA]</scope>
    <source>
        <strain evidence="8 9">FB218</strain>
    </source>
</reference>
<evidence type="ECO:0000256" key="6">
    <source>
        <dbReference type="RuleBase" id="RU003330"/>
    </source>
</evidence>
<evidence type="ECO:0000256" key="7">
    <source>
        <dbReference type="RuleBase" id="RU003331"/>
    </source>
</evidence>
<comment type="pathway">
    <text evidence="5">Purine metabolism; AMP biosynthesis via salvage pathway; AMP from ADP: step 1/1.</text>
</comment>
<comment type="caution">
    <text evidence="8">The sequence shown here is derived from an EMBL/GenBank/DDBJ whole genome shotgun (WGS) entry which is preliminary data.</text>
</comment>
<feature type="binding site" evidence="5">
    <location>
        <position position="134"/>
    </location>
    <ligand>
        <name>AMP</name>
        <dbReference type="ChEBI" id="CHEBI:456215"/>
    </ligand>
</feature>
<dbReference type="Proteomes" id="UP000708576">
    <property type="component" value="Unassembled WGS sequence"/>
</dbReference>
<evidence type="ECO:0000256" key="1">
    <source>
        <dbReference type="ARBA" id="ARBA00022679"/>
    </source>
</evidence>
<comment type="subunit">
    <text evidence="5 7">Monomer.</text>
</comment>
<dbReference type="PANTHER" id="PTHR23359">
    <property type="entry name" value="NUCLEOTIDE KINASE"/>
    <property type="match status" value="1"/>
</dbReference>
<feature type="binding site" evidence="5">
    <location>
        <begin position="86"/>
        <end position="89"/>
    </location>
    <ligand>
        <name>AMP</name>
        <dbReference type="ChEBI" id="CHEBI:456215"/>
    </ligand>
</feature>
<dbReference type="InterPro" id="IPR033690">
    <property type="entry name" value="Adenylat_kinase_CS"/>
</dbReference>
<gene>
    <name evidence="5" type="primary">adk</name>
    <name evidence="8" type="ORF">KEM10_00410</name>
</gene>
<feature type="binding site" evidence="5">
    <location>
        <position position="37"/>
    </location>
    <ligand>
        <name>AMP</name>
        <dbReference type="ChEBI" id="CHEBI:456215"/>
    </ligand>
</feature>
<dbReference type="SUPFAM" id="SSF52540">
    <property type="entry name" value="P-loop containing nucleoside triphosphate hydrolases"/>
    <property type="match status" value="1"/>
</dbReference>
<proteinExistence type="inferred from homology"/>
<feature type="region of interest" description="NMP" evidence="5">
    <location>
        <begin position="31"/>
        <end position="60"/>
    </location>
</feature>
<keyword evidence="5 7" id="KW-0067">ATP-binding</keyword>
<evidence type="ECO:0000256" key="2">
    <source>
        <dbReference type="ARBA" id="ARBA00022727"/>
    </source>
</evidence>
<keyword evidence="4 5" id="KW-0418">Kinase</keyword>
<keyword evidence="5" id="KW-0963">Cytoplasm</keyword>
<feature type="binding site" evidence="5">
    <location>
        <begin position="58"/>
        <end position="60"/>
    </location>
    <ligand>
        <name>AMP</name>
        <dbReference type="ChEBI" id="CHEBI:456215"/>
    </ligand>
</feature>
<keyword evidence="3 5" id="KW-0547">Nucleotide-binding</keyword>
<evidence type="ECO:0000313" key="8">
    <source>
        <dbReference type="EMBL" id="MBS2096715.1"/>
    </source>
</evidence>
<feature type="binding site" evidence="5">
    <location>
        <position position="93"/>
    </location>
    <ligand>
        <name>AMP</name>
        <dbReference type="ChEBI" id="CHEBI:456215"/>
    </ligand>
</feature>
<dbReference type="NCBIfam" id="NF011105">
    <property type="entry name" value="PRK14532.1"/>
    <property type="match status" value="1"/>
</dbReference>
<dbReference type="InterPro" id="IPR027417">
    <property type="entry name" value="P-loop_NTPase"/>
</dbReference>
<keyword evidence="2 5" id="KW-0545">Nucleotide biosynthesis</keyword>
<dbReference type="EC" id="2.7.4.3" evidence="5 7"/>
<keyword evidence="9" id="KW-1185">Reference proteome</keyword>
<comment type="function">
    <text evidence="5">Catalyzes the reversible transfer of the terminal phosphate group between ATP and AMP. Plays an important role in cellular energy homeostasis and in adenine nucleotide metabolism.</text>
</comment>
<feature type="binding site" evidence="5">
    <location>
        <position position="32"/>
    </location>
    <ligand>
        <name>AMP</name>
        <dbReference type="ChEBI" id="CHEBI:456215"/>
    </ligand>
</feature>
<accession>A0ABS5JP87</accession>
<comment type="domain">
    <text evidence="5">Consists of three domains, a large central CORE domain and two small peripheral domains, NMPbind and LID, which undergo movements during catalysis. The LID domain closes over the site of phosphoryl transfer upon ATP binding. Assembling and dissambling the active center during each catalytic cycle provides an effective means to prevent ATP hydrolysis.</text>
</comment>
<comment type="caution">
    <text evidence="5">Lacks conserved residue(s) required for the propagation of feature annotation.</text>
</comment>
<sequence>MLNVVIFGPPGSGKGTQGVKIAEKYDLEHISTGDLLRNAIHNNTSEGVIAKSFIDKGELVPDETIIDMLDSFIEKLPAHKGILFDGYPRTVAQAKALTTLMDGHGKTISTLLNLEVDDNELVQRLVERGKTSGRSDDNEATIRKRLEIYHDQTYHVIDYYKDKGLYSSVKGTGDIEEIFGDICSVIDEKAEAKA</sequence>
<evidence type="ECO:0000256" key="5">
    <source>
        <dbReference type="HAMAP-Rule" id="MF_00235"/>
    </source>
</evidence>
<dbReference type="PRINTS" id="PR00094">
    <property type="entry name" value="ADENYLTKNASE"/>
</dbReference>
<dbReference type="CDD" id="cd01428">
    <property type="entry name" value="ADK"/>
    <property type="match status" value="1"/>
</dbReference>
<feature type="binding site" evidence="5">
    <location>
        <begin position="11"/>
        <end position="16"/>
    </location>
    <ligand>
        <name>ATP</name>
        <dbReference type="ChEBI" id="CHEBI:30616"/>
    </ligand>
</feature>
<dbReference type="NCBIfam" id="NF011100">
    <property type="entry name" value="PRK14527.1"/>
    <property type="match status" value="1"/>
</dbReference>
<dbReference type="InterPro" id="IPR000850">
    <property type="entry name" value="Adenylat/UMP-CMP_kin"/>
</dbReference>
<dbReference type="Gene3D" id="3.40.50.300">
    <property type="entry name" value="P-loop containing nucleotide triphosphate hydrolases"/>
    <property type="match status" value="1"/>
</dbReference>
<dbReference type="PROSITE" id="PS00113">
    <property type="entry name" value="ADENYLATE_KINASE"/>
    <property type="match status" value="1"/>
</dbReference>
<comment type="catalytic activity">
    <reaction evidence="5 7">
        <text>AMP + ATP = 2 ADP</text>
        <dbReference type="Rhea" id="RHEA:12973"/>
        <dbReference type="ChEBI" id="CHEBI:30616"/>
        <dbReference type="ChEBI" id="CHEBI:456215"/>
        <dbReference type="ChEBI" id="CHEBI:456216"/>
        <dbReference type="EC" id="2.7.4.3"/>
    </reaction>
</comment>
<evidence type="ECO:0000256" key="3">
    <source>
        <dbReference type="ARBA" id="ARBA00022741"/>
    </source>
</evidence>
<feature type="binding site" evidence="5">
    <location>
        <position position="145"/>
    </location>
    <ligand>
        <name>AMP</name>
        <dbReference type="ChEBI" id="CHEBI:456215"/>
    </ligand>
</feature>
<dbReference type="NCBIfam" id="NF001381">
    <property type="entry name" value="PRK00279.1-3"/>
    <property type="match status" value="1"/>
</dbReference>
<comment type="similarity">
    <text evidence="5 6">Belongs to the adenylate kinase family.</text>
</comment>
<dbReference type="GO" id="GO:0004017">
    <property type="term" value="F:AMP kinase activity"/>
    <property type="evidence" value="ECO:0007669"/>
    <property type="project" value="UniProtKB-EC"/>
</dbReference>
<comment type="subcellular location">
    <subcellularLocation>
        <location evidence="5 7">Cytoplasm</location>
    </subcellularLocation>
</comment>
<name>A0ABS5JP87_9BACT</name>
<dbReference type="Pfam" id="PF00406">
    <property type="entry name" value="ADK"/>
    <property type="match status" value="1"/>
</dbReference>
<dbReference type="EMBL" id="JAGUCO010000001">
    <property type="protein sequence ID" value="MBS2096715.1"/>
    <property type="molecule type" value="Genomic_DNA"/>
</dbReference>
<feature type="binding site" evidence="5">
    <location>
        <position position="128"/>
    </location>
    <ligand>
        <name>ATP</name>
        <dbReference type="ChEBI" id="CHEBI:30616"/>
    </ligand>
</feature>
<dbReference type="RefSeq" id="WP_212212048.1">
    <property type="nucleotide sequence ID" value="NZ_JAGUCO010000001.1"/>
</dbReference>
<organism evidence="8 9">
    <name type="scientific">Carboxylicivirga linearis</name>
    <dbReference type="NCBI Taxonomy" id="1628157"/>
    <lineage>
        <taxon>Bacteria</taxon>
        <taxon>Pseudomonadati</taxon>
        <taxon>Bacteroidota</taxon>
        <taxon>Bacteroidia</taxon>
        <taxon>Marinilabiliales</taxon>
        <taxon>Marinilabiliaceae</taxon>
        <taxon>Carboxylicivirga</taxon>
    </lineage>
</organism>
<keyword evidence="1 5" id="KW-0808">Transferase</keyword>
<evidence type="ECO:0000256" key="4">
    <source>
        <dbReference type="ARBA" id="ARBA00022777"/>
    </source>
</evidence>
<dbReference type="NCBIfam" id="NF011104">
    <property type="entry name" value="PRK14531.1"/>
    <property type="match status" value="1"/>
</dbReference>